<gene>
    <name evidence="4" type="primary">dacB</name>
    <name evidence="4" type="ORF">IAB78_07030</name>
</gene>
<reference evidence="4" key="1">
    <citation type="submission" date="2020-10" db="EMBL/GenBank/DDBJ databases">
        <authorList>
            <person name="Gilroy R."/>
        </authorList>
    </citation>
    <scope>NUCLEOTIDE SEQUENCE</scope>
    <source>
        <strain evidence="4">B2-16538</strain>
    </source>
</reference>
<feature type="signal peptide" evidence="3">
    <location>
        <begin position="1"/>
        <end position="20"/>
    </location>
</feature>
<organism evidence="4 5">
    <name type="scientific">Candidatus Cryptobacteroides excrementavium</name>
    <dbReference type="NCBI Taxonomy" id="2840759"/>
    <lineage>
        <taxon>Bacteria</taxon>
        <taxon>Pseudomonadati</taxon>
        <taxon>Bacteroidota</taxon>
        <taxon>Bacteroidia</taxon>
        <taxon>Bacteroidales</taxon>
        <taxon>Candidatus Cryptobacteroides</taxon>
    </lineage>
</organism>
<accession>A0A9D9J5Q1</accession>
<dbReference type="Gene3D" id="3.50.80.20">
    <property type="entry name" value="D-Ala-D-Ala carboxypeptidase C, peptidase S13"/>
    <property type="match status" value="1"/>
</dbReference>
<evidence type="ECO:0000313" key="4">
    <source>
        <dbReference type="EMBL" id="MBO8486161.1"/>
    </source>
</evidence>
<evidence type="ECO:0000256" key="3">
    <source>
        <dbReference type="SAM" id="SignalP"/>
    </source>
</evidence>
<keyword evidence="2 4" id="KW-0378">Hydrolase</keyword>
<dbReference type="Proteomes" id="UP000823750">
    <property type="component" value="Unassembled WGS sequence"/>
</dbReference>
<dbReference type="Gene3D" id="3.40.710.10">
    <property type="entry name" value="DD-peptidase/beta-lactamase superfamily"/>
    <property type="match status" value="1"/>
</dbReference>
<proteinExistence type="inferred from homology"/>
<dbReference type="PRINTS" id="PR00922">
    <property type="entry name" value="DADACBPTASE3"/>
</dbReference>
<dbReference type="GO" id="GO:0000270">
    <property type="term" value="P:peptidoglycan metabolic process"/>
    <property type="evidence" value="ECO:0007669"/>
    <property type="project" value="TreeGrafter"/>
</dbReference>
<comment type="caution">
    <text evidence="4">The sequence shown here is derived from an EMBL/GenBank/DDBJ whole genome shotgun (WGS) entry which is preliminary data.</text>
</comment>
<evidence type="ECO:0000256" key="1">
    <source>
        <dbReference type="ARBA" id="ARBA00006096"/>
    </source>
</evidence>
<dbReference type="EC" id="3.4.16.4" evidence="4"/>
<dbReference type="SUPFAM" id="SSF56601">
    <property type="entry name" value="beta-lactamase/transpeptidase-like"/>
    <property type="match status" value="1"/>
</dbReference>
<dbReference type="NCBIfam" id="TIGR00666">
    <property type="entry name" value="PBP4"/>
    <property type="match status" value="1"/>
</dbReference>
<keyword evidence="3" id="KW-0732">Signal</keyword>
<name>A0A9D9J5Q1_9BACT</name>
<keyword evidence="4" id="KW-0121">Carboxypeptidase</keyword>
<dbReference type="Pfam" id="PF02113">
    <property type="entry name" value="Peptidase_S13"/>
    <property type="match status" value="1"/>
</dbReference>
<dbReference type="PANTHER" id="PTHR30023">
    <property type="entry name" value="D-ALANYL-D-ALANINE CARBOXYPEPTIDASE"/>
    <property type="match status" value="1"/>
</dbReference>
<sequence>MKIRNILKAALGLASLIFFSAATVPRTQIQSYAETASGGDVLGNAGFGIFAITCDGDTLAAVNSSRAMVPASNMKLLTTGTALHSLGPDYRYKTEIGYSGHITDGTLHGDLYIMGGGDPTLGSEDSIAVPAVQTFRQWRQFLADAGIRKIDGYIVGDGRFFDDVMEEDTWLWNDIGTYYGTGVSGLSFFENVQNFHVKAGDRPGAPVIVTPGYPDAPWMEYRYSCVTGKAGTGNRLYYYTSGLAPVGEMRGTFAEDRQPKTEEGSNKFPAYTCAWHFNEYLKGCGILCSGGAADLGKTFGLPEGRVMERDSLTVIGSTFSPQLGRIAFETNHESNNFYAETIFRTLGKEYCGGTGTYEDGRKAVEAIAGELGVSCSGIKIQDGSGLSRQNYVSPGFLCRFLRAMLDSPAADDFLGSLPSPGSGGTMAFVMTRYPEAVTSRIFLKSGSMDGTLCYSGYILPAEIADGKVSAARDADRNSIIIFSIMTGNCTSSSYQVRRTLEKMLFLLAMENA</sequence>
<evidence type="ECO:0000256" key="2">
    <source>
        <dbReference type="ARBA" id="ARBA00022801"/>
    </source>
</evidence>
<dbReference type="GO" id="GO:0006508">
    <property type="term" value="P:proteolysis"/>
    <property type="evidence" value="ECO:0007669"/>
    <property type="project" value="InterPro"/>
</dbReference>
<reference evidence="4" key="2">
    <citation type="journal article" date="2021" name="PeerJ">
        <title>Extensive microbial diversity within the chicken gut microbiome revealed by metagenomics and culture.</title>
        <authorList>
            <person name="Gilroy R."/>
            <person name="Ravi A."/>
            <person name="Getino M."/>
            <person name="Pursley I."/>
            <person name="Horton D.L."/>
            <person name="Alikhan N.F."/>
            <person name="Baker D."/>
            <person name="Gharbi K."/>
            <person name="Hall N."/>
            <person name="Watson M."/>
            <person name="Adriaenssens E.M."/>
            <person name="Foster-Nyarko E."/>
            <person name="Jarju S."/>
            <person name="Secka A."/>
            <person name="Antonio M."/>
            <person name="Oren A."/>
            <person name="Chaudhuri R.R."/>
            <person name="La Ragione R."/>
            <person name="Hildebrand F."/>
            <person name="Pallen M.J."/>
        </authorList>
    </citation>
    <scope>NUCLEOTIDE SEQUENCE</scope>
    <source>
        <strain evidence="4">B2-16538</strain>
    </source>
</reference>
<protein>
    <submittedName>
        <fullName evidence="4">D-alanyl-D-alanine carboxypeptidase/D-alanyl-D-alanine-endopeptidase</fullName>
        <ecNumber evidence="4">3.4.16.4</ecNumber>
    </submittedName>
</protein>
<evidence type="ECO:0000313" key="5">
    <source>
        <dbReference type="Proteomes" id="UP000823750"/>
    </source>
</evidence>
<dbReference type="PANTHER" id="PTHR30023:SF0">
    <property type="entry name" value="PENICILLIN-SENSITIVE CARBOXYPEPTIDASE A"/>
    <property type="match status" value="1"/>
</dbReference>
<comment type="similarity">
    <text evidence="1">Belongs to the peptidase S13 family.</text>
</comment>
<dbReference type="InterPro" id="IPR012338">
    <property type="entry name" value="Beta-lactam/transpept-like"/>
</dbReference>
<dbReference type="GO" id="GO:0009002">
    <property type="term" value="F:serine-type D-Ala-D-Ala carboxypeptidase activity"/>
    <property type="evidence" value="ECO:0007669"/>
    <property type="project" value="UniProtKB-EC"/>
</dbReference>
<keyword evidence="4" id="KW-0645">Protease</keyword>
<dbReference type="EMBL" id="JADILX010000102">
    <property type="protein sequence ID" value="MBO8486161.1"/>
    <property type="molecule type" value="Genomic_DNA"/>
</dbReference>
<feature type="chain" id="PRO_5039703373" evidence="3">
    <location>
        <begin position="21"/>
        <end position="512"/>
    </location>
</feature>
<dbReference type="InterPro" id="IPR000667">
    <property type="entry name" value="Peptidase_S13"/>
</dbReference>
<dbReference type="AlphaFoldDB" id="A0A9D9J5Q1"/>